<dbReference type="OMA" id="IRICAPT"/>
<dbReference type="EMBL" id="KV441469">
    <property type="protein sequence ID" value="OAG26063.1"/>
    <property type="molecule type" value="Genomic_DNA"/>
</dbReference>
<dbReference type="KEGG" id="aalt:CC77DRAFT_23612"/>
<accession>A0A177E265</accession>
<name>A0A177E265_ALTAL</name>
<dbReference type="VEuPathDB" id="FungiDB:CC77DRAFT_23612"/>
<gene>
    <name evidence="1" type="ORF">CC77DRAFT_23612</name>
</gene>
<keyword evidence="2" id="KW-1185">Reference proteome</keyword>
<dbReference type="SUPFAM" id="SSF52047">
    <property type="entry name" value="RNI-like"/>
    <property type="match status" value="1"/>
</dbReference>
<dbReference type="AlphaFoldDB" id="A0A177E265"/>
<dbReference type="GeneID" id="29116377"/>
<sequence length="542" mass="60597">MQLLDLPADIIDEIISHSLPSGFEAFALCCRAIYTRAAPKIARHNLLKQRWKCTTIAGSRNHGDILRILCEIACDPLVGQYIESLSLCGHGGGPNVDTKNDRFKSNEKVMASIKNMVLHSECFNNAGVDAQLWWEAMLRGFGLENEAENEDNNHQSYHRVAYATVTLLNQLPNLQALELPPEWYSLNNNRTPLPEAEERLEAVLKTMVEASNSSGNRDQPLAKLRIILPSTKEGYEERNPFQVLEPFTRLKSLEELYITSCLAIDDGYTGMPFHWRFPGINSSLRRVELAYCCMDAEGISVLLRHTPCLEIFRYLHECKWHGCGYDWNPGGFVEAIAEHCGPSITELTIKKDKDWGAIVNGVVSFRAFLQLRMLEIDLASFCGPSVASGQRLGEDAVQAEEGEKPWTIEDIPCLGDMLPESIVDVQIDNNGWMDDPPEPEEVLKLLLQGFPEKRVSRLRNLAQVTLSSLGDAKVRALAEGMGVQFVSLSRKGARNNWPCSSTVQGYSDMFKAAAKASNDADTRPRPVAVRRGRSTVWVYPES</sequence>
<evidence type="ECO:0000313" key="1">
    <source>
        <dbReference type="EMBL" id="OAG26063.1"/>
    </source>
</evidence>
<dbReference type="STRING" id="5599.A0A177E265"/>
<proteinExistence type="predicted"/>
<dbReference type="InterPro" id="IPR032675">
    <property type="entry name" value="LRR_dom_sf"/>
</dbReference>
<dbReference type="RefSeq" id="XP_018391484.1">
    <property type="nucleotide sequence ID" value="XM_018530783.1"/>
</dbReference>
<protein>
    <recommendedName>
        <fullName evidence="3">F-box domain-containing protein</fullName>
    </recommendedName>
</protein>
<evidence type="ECO:0008006" key="3">
    <source>
        <dbReference type="Google" id="ProtNLM"/>
    </source>
</evidence>
<reference evidence="1 2" key="1">
    <citation type="submission" date="2016-05" db="EMBL/GenBank/DDBJ databases">
        <title>Comparative analysis of secretome profiles of manganese(II)-oxidizing ascomycete fungi.</title>
        <authorList>
            <consortium name="DOE Joint Genome Institute"/>
            <person name="Zeiner C.A."/>
            <person name="Purvine S.O."/>
            <person name="Zink E.M."/>
            <person name="Wu S."/>
            <person name="Pasa-Tolic L."/>
            <person name="Chaput D.L."/>
            <person name="Haridas S."/>
            <person name="Grigoriev I.V."/>
            <person name="Santelli C.M."/>
            <person name="Hansel C.M."/>
        </authorList>
    </citation>
    <scope>NUCLEOTIDE SEQUENCE [LARGE SCALE GENOMIC DNA]</scope>
    <source>
        <strain evidence="1 2">SRC1lrK2f</strain>
    </source>
</reference>
<evidence type="ECO:0000313" key="2">
    <source>
        <dbReference type="Proteomes" id="UP000077248"/>
    </source>
</evidence>
<dbReference type="Proteomes" id="UP000077248">
    <property type="component" value="Unassembled WGS sequence"/>
</dbReference>
<organism evidence="1 2">
    <name type="scientific">Alternaria alternata</name>
    <name type="common">Alternaria rot fungus</name>
    <name type="synonym">Torula alternata</name>
    <dbReference type="NCBI Taxonomy" id="5599"/>
    <lineage>
        <taxon>Eukaryota</taxon>
        <taxon>Fungi</taxon>
        <taxon>Dikarya</taxon>
        <taxon>Ascomycota</taxon>
        <taxon>Pezizomycotina</taxon>
        <taxon>Dothideomycetes</taxon>
        <taxon>Pleosporomycetidae</taxon>
        <taxon>Pleosporales</taxon>
        <taxon>Pleosporineae</taxon>
        <taxon>Pleosporaceae</taxon>
        <taxon>Alternaria</taxon>
        <taxon>Alternaria sect. Alternaria</taxon>
        <taxon>Alternaria alternata complex</taxon>
    </lineage>
</organism>
<dbReference type="Gene3D" id="3.80.10.10">
    <property type="entry name" value="Ribonuclease Inhibitor"/>
    <property type="match status" value="1"/>
</dbReference>